<evidence type="ECO:0000313" key="2">
    <source>
        <dbReference type="EMBL" id="VBB69606.1"/>
    </source>
</evidence>
<reference evidence="2" key="1">
    <citation type="submission" date="2018-10" db="EMBL/GenBank/DDBJ databases">
        <authorList>
            <person name="Gruber-Vodicka H."/>
            <person name="Jaeckle O."/>
        </authorList>
    </citation>
    <scope>NUCLEOTIDE SEQUENCE</scope>
</reference>
<feature type="compositionally biased region" description="Basic residues" evidence="1">
    <location>
        <begin position="88"/>
        <end position="99"/>
    </location>
</feature>
<dbReference type="EMBL" id="LR026963">
    <property type="protein sequence ID" value="VBB69606.1"/>
    <property type="molecule type" value="Genomic_DNA"/>
</dbReference>
<organism evidence="2">
    <name type="scientific">invertebrate metagenome</name>
    <dbReference type="NCBI Taxonomy" id="1711999"/>
    <lineage>
        <taxon>unclassified sequences</taxon>
        <taxon>metagenomes</taxon>
        <taxon>organismal metagenomes</taxon>
    </lineage>
</organism>
<dbReference type="Pfam" id="PF04380">
    <property type="entry name" value="BMFP"/>
    <property type="match status" value="1"/>
</dbReference>
<evidence type="ECO:0000256" key="1">
    <source>
        <dbReference type="SAM" id="MobiDB-lite"/>
    </source>
</evidence>
<dbReference type="AlphaFoldDB" id="A0A484H672"/>
<gene>
    <name evidence="2" type="ORF">RIEGSTA812A_PEG_1079</name>
</gene>
<feature type="compositionally biased region" description="Low complexity" evidence="1">
    <location>
        <begin position="100"/>
        <end position="109"/>
    </location>
</feature>
<evidence type="ECO:0008006" key="3">
    <source>
        <dbReference type="Google" id="ProtNLM"/>
    </source>
</evidence>
<dbReference type="InterPro" id="IPR007475">
    <property type="entry name" value="UbiK"/>
</dbReference>
<sequence length="117" mass="13336">MQTQNRFFDDLARLLGGAAGTLSGIRNEIEGIFRHQFERLLANTELVSRDEFEVLHTLTQTTRSSQKSLEQRLTALETMAATGSSRPSFHRRLPSRRRAAASLRQAVQRHGNKRFVK</sequence>
<proteinExistence type="predicted"/>
<feature type="region of interest" description="Disordered" evidence="1">
    <location>
        <begin position="79"/>
        <end position="117"/>
    </location>
</feature>
<accession>A0A484H672</accession>
<name>A0A484H672_9ZZZZ</name>
<protein>
    <recommendedName>
        <fullName evidence="3">Pyrroline-5-carboxylate reductase</fullName>
    </recommendedName>
</protein>